<dbReference type="Pfam" id="PF08240">
    <property type="entry name" value="ADH_N"/>
    <property type="match status" value="1"/>
</dbReference>
<dbReference type="Gene3D" id="3.90.180.10">
    <property type="entry name" value="Medium-chain alcohol dehydrogenases, catalytic domain"/>
    <property type="match status" value="1"/>
</dbReference>
<sequence length="308" mass="31284">MKAVQIRHFGSPDDLVISEAPAPPTPGEGQLLVRVAAASVNPLDELTVVGGLESIVPLKLPVIVGGDFAGIVQDIGPGVDNVQVGDAVIGQAHPALGGNGTFAEFILAPAALTSRAPEVIDLVEAAGLPLAGSSALQALRTLEVGPDSTIVVLGAGGAVGSIGVQAAKHLGATVIADAAADDTEYVRSIGADQVYNYADQSWVSRVHDVDGILDASTGVDATIYYPMLKPAARFVSLATRHDPEAAEAAGIEAINQFTYPATELLAEVASLVDAGVIHQRIAAVFPAAHTRAAFAAAGIAHGKCLVTF</sequence>
<dbReference type="InterPro" id="IPR036291">
    <property type="entry name" value="NAD(P)-bd_dom_sf"/>
</dbReference>
<evidence type="ECO:0000313" key="2">
    <source>
        <dbReference type="EMBL" id="MBB5640183.1"/>
    </source>
</evidence>
<reference evidence="2 3" key="1">
    <citation type="submission" date="2020-08" db="EMBL/GenBank/DDBJ databases">
        <title>Sequencing the genomes of 1000 actinobacteria strains.</title>
        <authorList>
            <person name="Klenk H.-P."/>
        </authorList>
    </citation>
    <scope>NUCLEOTIDE SEQUENCE [LARGE SCALE GENOMIC DNA]</scope>
    <source>
        <strain evidence="2 3">DSM 21065</strain>
    </source>
</reference>
<evidence type="ECO:0000259" key="1">
    <source>
        <dbReference type="SMART" id="SM00829"/>
    </source>
</evidence>
<dbReference type="EMBL" id="JACHBQ010000001">
    <property type="protein sequence ID" value="MBB5640183.1"/>
    <property type="molecule type" value="Genomic_DNA"/>
</dbReference>
<dbReference type="SMART" id="SM00829">
    <property type="entry name" value="PKS_ER"/>
    <property type="match status" value="1"/>
</dbReference>
<dbReference type="InterPro" id="IPR013149">
    <property type="entry name" value="ADH-like_C"/>
</dbReference>
<protein>
    <submittedName>
        <fullName evidence="2">NADPH:quinone reductase-like Zn-dependent oxidoreductase</fullName>
    </submittedName>
</protein>
<gene>
    <name evidence="2" type="ORF">BJ997_000731</name>
</gene>
<dbReference type="InterPro" id="IPR011032">
    <property type="entry name" value="GroES-like_sf"/>
</dbReference>
<dbReference type="CDD" id="cd05289">
    <property type="entry name" value="MDR_like_2"/>
    <property type="match status" value="1"/>
</dbReference>
<dbReference type="SUPFAM" id="SSF51735">
    <property type="entry name" value="NAD(P)-binding Rossmann-fold domains"/>
    <property type="match status" value="1"/>
</dbReference>
<dbReference type="Pfam" id="PF00107">
    <property type="entry name" value="ADH_zinc_N"/>
    <property type="match status" value="1"/>
</dbReference>
<dbReference type="InterPro" id="IPR013154">
    <property type="entry name" value="ADH-like_N"/>
</dbReference>
<proteinExistence type="predicted"/>
<feature type="domain" description="Enoyl reductase (ER)" evidence="1">
    <location>
        <begin position="10"/>
        <end position="306"/>
    </location>
</feature>
<dbReference type="InterPro" id="IPR020843">
    <property type="entry name" value="ER"/>
</dbReference>
<dbReference type="AlphaFoldDB" id="A0A7W8ZUA2"/>
<accession>A0A7W8ZUA2</accession>
<dbReference type="PANTHER" id="PTHR44013:SF1">
    <property type="entry name" value="ZINC-TYPE ALCOHOL DEHYDROGENASE-LIKE PROTEIN C16A3.02C"/>
    <property type="match status" value="1"/>
</dbReference>
<dbReference type="InterPro" id="IPR052733">
    <property type="entry name" value="Chloroplast_QOR"/>
</dbReference>
<dbReference type="RefSeq" id="WP_052542515.1">
    <property type="nucleotide sequence ID" value="NZ_JACHBQ010000001.1"/>
</dbReference>
<dbReference type="SUPFAM" id="SSF50129">
    <property type="entry name" value="GroES-like"/>
    <property type="match status" value="1"/>
</dbReference>
<comment type="caution">
    <text evidence="2">The sequence shown here is derived from an EMBL/GenBank/DDBJ whole genome shotgun (WGS) entry which is preliminary data.</text>
</comment>
<evidence type="ECO:0000313" key="3">
    <source>
        <dbReference type="Proteomes" id="UP000561726"/>
    </source>
</evidence>
<dbReference type="Proteomes" id="UP000561726">
    <property type="component" value="Unassembled WGS sequence"/>
</dbReference>
<dbReference type="OrthoDB" id="3175656at2"/>
<dbReference type="PANTHER" id="PTHR44013">
    <property type="entry name" value="ZINC-TYPE ALCOHOL DEHYDROGENASE-LIKE PROTEIN C16A3.02C"/>
    <property type="match status" value="1"/>
</dbReference>
<dbReference type="GO" id="GO:0016491">
    <property type="term" value="F:oxidoreductase activity"/>
    <property type="evidence" value="ECO:0007669"/>
    <property type="project" value="InterPro"/>
</dbReference>
<dbReference type="Gene3D" id="3.40.50.720">
    <property type="entry name" value="NAD(P)-binding Rossmann-like Domain"/>
    <property type="match status" value="1"/>
</dbReference>
<organism evidence="2 3">
    <name type="scientific">Cryobacterium roopkundense</name>
    <dbReference type="NCBI Taxonomy" id="1001240"/>
    <lineage>
        <taxon>Bacteria</taxon>
        <taxon>Bacillati</taxon>
        <taxon>Actinomycetota</taxon>
        <taxon>Actinomycetes</taxon>
        <taxon>Micrococcales</taxon>
        <taxon>Microbacteriaceae</taxon>
        <taxon>Cryobacterium</taxon>
    </lineage>
</organism>
<name>A0A7W8ZUA2_9MICO</name>